<reference evidence="2 3" key="1">
    <citation type="journal article" date="2015" name="Stand. Genomic Sci.">
        <title>Genomic Encyclopedia of Bacterial and Archaeal Type Strains, Phase III: the genomes of soil and plant-associated and newly described type strains.</title>
        <authorList>
            <person name="Whitman W.B."/>
            <person name="Woyke T."/>
            <person name="Klenk H.P."/>
            <person name="Zhou Y."/>
            <person name="Lilburn T.G."/>
            <person name="Beck B.J."/>
            <person name="De Vos P."/>
            <person name="Vandamme P."/>
            <person name="Eisen J.A."/>
            <person name="Garrity G."/>
            <person name="Hugenholtz P."/>
            <person name="Kyrpides N.C."/>
        </authorList>
    </citation>
    <scope>NUCLEOTIDE SEQUENCE [LARGE SCALE GENOMIC DNA]</scope>
    <source>
        <strain evidence="2 3">VKM Ac-2538</strain>
    </source>
</reference>
<gene>
    <name evidence="2" type="ORF">EV644_1367</name>
</gene>
<dbReference type="GO" id="GO:0008483">
    <property type="term" value="F:transaminase activity"/>
    <property type="evidence" value="ECO:0007669"/>
    <property type="project" value="UniProtKB-KW"/>
</dbReference>
<evidence type="ECO:0000313" key="3">
    <source>
        <dbReference type="Proteomes" id="UP000295818"/>
    </source>
</evidence>
<comment type="similarity">
    <text evidence="1">Belongs to the class-IV pyridoxal-phosphate-dependent aminotransferase family.</text>
</comment>
<evidence type="ECO:0000313" key="2">
    <source>
        <dbReference type="EMBL" id="TCO10085.1"/>
    </source>
</evidence>
<dbReference type="InterPro" id="IPR036038">
    <property type="entry name" value="Aminotransferase-like"/>
</dbReference>
<dbReference type="Pfam" id="PF01063">
    <property type="entry name" value="Aminotran_4"/>
    <property type="match status" value="1"/>
</dbReference>
<dbReference type="PANTHER" id="PTHR42743">
    <property type="entry name" value="AMINO-ACID AMINOTRANSFERASE"/>
    <property type="match status" value="1"/>
</dbReference>
<keyword evidence="2" id="KW-0808">Transferase</keyword>
<dbReference type="SUPFAM" id="SSF56752">
    <property type="entry name" value="D-aminoacid aminotransferase-like PLP-dependent enzymes"/>
    <property type="match status" value="1"/>
</dbReference>
<name>A0ABY2B760_9ACTN</name>
<dbReference type="RefSeq" id="WP_132196806.1">
    <property type="nucleotide sequence ID" value="NZ_SLWM01000036.1"/>
</dbReference>
<dbReference type="PANTHER" id="PTHR42743:SF11">
    <property type="entry name" value="AMINODEOXYCHORISMATE LYASE"/>
    <property type="match status" value="1"/>
</dbReference>
<keyword evidence="2" id="KW-0456">Lyase</keyword>
<dbReference type="Proteomes" id="UP000295818">
    <property type="component" value="Unassembled WGS sequence"/>
</dbReference>
<dbReference type="Gene3D" id="3.20.10.10">
    <property type="entry name" value="D-amino Acid Aminotransferase, subunit A, domain 2"/>
    <property type="match status" value="1"/>
</dbReference>
<dbReference type="InterPro" id="IPR001544">
    <property type="entry name" value="Aminotrans_IV"/>
</dbReference>
<dbReference type="GO" id="GO:0016829">
    <property type="term" value="F:lyase activity"/>
    <property type="evidence" value="ECO:0007669"/>
    <property type="project" value="UniProtKB-KW"/>
</dbReference>
<protein>
    <submittedName>
        <fullName evidence="2">Branched-subunit amino acid aminotransferase/4-amino-4-deoxychorismate lyase</fullName>
    </submittedName>
</protein>
<dbReference type="InterPro" id="IPR043132">
    <property type="entry name" value="BCAT-like_C"/>
</dbReference>
<organism evidence="2 3">
    <name type="scientific">Kribbella orskensis</name>
    <dbReference type="NCBI Taxonomy" id="2512216"/>
    <lineage>
        <taxon>Bacteria</taxon>
        <taxon>Bacillati</taxon>
        <taxon>Actinomycetota</taxon>
        <taxon>Actinomycetes</taxon>
        <taxon>Propionibacteriales</taxon>
        <taxon>Kribbellaceae</taxon>
        <taxon>Kribbella</taxon>
    </lineage>
</organism>
<sequence length="231" mass="25423">MNALQVADSFLVADGKVRGIELHRQRFTDSCTALGVEAGAFFDEQVGRLPAFGRWFPRFELKATGELAVQLRPAPPQGDRIRVSVRRDPRTNPRVKGPDLEVLAELRAEAAAQDRADEIVLVDRDGIALEGGNSALVWWEDGVFCIPPSTLPILPSVTAQLLRRLAIDRGVEVAERARMAAELADADEVWLVNALHGIRPVHAWHTDPIDPLPLSVAPEWQESLVALARQV</sequence>
<accession>A0ABY2B760</accession>
<proteinExistence type="inferred from homology"/>
<evidence type="ECO:0000256" key="1">
    <source>
        <dbReference type="ARBA" id="ARBA00009320"/>
    </source>
</evidence>
<keyword evidence="2" id="KW-0032">Aminotransferase</keyword>
<dbReference type="EMBL" id="SLWM01000036">
    <property type="protein sequence ID" value="TCO10085.1"/>
    <property type="molecule type" value="Genomic_DNA"/>
</dbReference>
<keyword evidence="3" id="KW-1185">Reference proteome</keyword>
<comment type="caution">
    <text evidence="2">The sequence shown here is derived from an EMBL/GenBank/DDBJ whole genome shotgun (WGS) entry which is preliminary data.</text>
</comment>
<dbReference type="InterPro" id="IPR050571">
    <property type="entry name" value="Class-IV_PLP-Dep_Aminotrnsfr"/>
</dbReference>